<proteinExistence type="predicted"/>
<evidence type="ECO:0000313" key="1">
    <source>
        <dbReference type="EMBL" id="MCI06652.1"/>
    </source>
</evidence>
<name>A0A392P4H8_9FABA</name>
<reference evidence="1 2" key="1">
    <citation type="journal article" date="2018" name="Front. Plant Sci.">
        <title>Red Clover (Trifolium pratense) and Zigzag Clover (T. medium) - A Picture of Genomic Similarities and Differences.</title>
        <authorList>
            <person name="Dluhosova J."/>
            <person name="Istvanek J."/>
            <person name="Nedelnik J."/>
            <person name="Repkova J."/>
        </authorList>
    </citation>
    <scope>NUCLEOTIDE SEQUENCE [LARGE SCALE GENOMIC DNA]</scope>
    <source>
        <strain evidence="2">cv. 10/8</strain>
        <tissue evidence="1">Leaf</tissue>
    </source>
</reference>
<dbReference type="Gene3D" id="3.90.245.10">
    <property type="entry name" value="Ribonucleoside hydrolase-like"/>
    <property type="match status" value="1"/>
</dbReference>
<comment type="caution">
    <text evidence="1">The sequence shown here is derived from an EMBL/GenBank/DDBJ whole genome shotgun (WGS) entry which is preliminary data.</text>
</comment>
<accession>A0A392P4H8</accession>
<feature type="non-terminal residue" evidence="1">
    <location>
        <position position="1"/>
    </location>
</feature>
<dbReference type="GO" id="GO:0016799">
    <property type="term" value="F:hydrolase activity, hydrolyzing N-glycosyl compounds"/>
    <property type="evidence" value="ECO:0007669"/>
    <property type="project" value="InterPro"/>
</dbReference>
<dbReference type="AlphaFoldDB" id="A0A392P4H8"/>
<evidence type="ECO:0000313" key="2">
    <source>
        <dbReference type="Proteomes" id="UP000265520"/>
    </source>
</evidence>
<dbReference type="SUPFAM" id="SSF53590">
    <property type="entry name" value="Nucleoside hydrolase"/>
    <property type="match status" value="1"/>
</dbReference>
<organism evidence="1 2">
    <name type="scientific">Trifolium medium</name>
    <dbReference type="NCBI Taxonomy" id="97028"/>
    <lineage>
        <taxon>Eukaryota</taxon>
        <taxon>Viridiplantae</taxon>
        <taxon>Streptophyta</taxon>
        <taxon>Embryophyta</taxon>
        <taxon>Tracheophyta</taxon>
        <taxon>Spermatophyta</taxon>
        <taxon>Magnoliopsida</taxon>
        <taxon>eudicotyledons</taxon>
        <taxon>Gunneridae</taxon>
        <taxon>Pentapetalae</taxon>
        <taxon>rosids</taxon>
        <taxon>fabids</taxon>
        <taxon>Fabales</taxon>
        <taxon>Fabaceae</taxon>
        <taxon>Papilionoideae</taxon>
        <taxon>50 kb inversion clade</taxon>
        <taxon>NPAAA clade</taxon>
        <taxon>Hologalegina</taxon>
        <taxon>IRL clade</taxon>
        <taxon>Trifolieae</taxon>
        <taxon>Trifolium</taxon>
    </lineage>
</organism>
<keyword evidence="2" id="KW-1185">Reference proteome</keyword>
<protein>
    <submittedName>
        <fullName evidence="1">Putative uridine nucleosidase 2-like</fullName>
    </submittedName>
</protein>
<dbReference type="EMBL" id="LXQA010062562">
    <property type="protein sequence ID" value="MCI06652.1"/>
    <property type="molecule type" value="Genomic_DNA"/>
</dbReference>
<sequence>VYLHDPTALLAAVDPSLVTCTEGAVRVQTSGITRGLTILHDKQKRYKVLDASTIVGWWFRHWWTRSVDCIFRRADQMKNRPVSRVRGTPRKTVGKAIKKIFEVNGLAKDMIYDRTL</sequence>
<dbReference type="Proteomes" id="UP000265520">
    <property type="component" value="Unassembled WGS sequence"/>
</dbReference>
<dbReference type="InterPro" id="IPR036452">
    <property type="entry name" value="Ribo_hydro-like"/>
</dbReference>